<gene>
    <name evidence="1" type="primary">WBGene00108063</name>
</gene>
<dbReference type="EnsemblMetazoa" id="PPA18509.1">
    <property type="protein sequence ID" value="PPA18509.1"/>
    <property type="gene ID" value="WBGene00108063"/>
</dbReference>
<reference evidence="2" key="1">
    <citation type="journal article" date="2008" name="Nat. Genet.">
        <title>The Pristionchus pacificus genome provides a unique perspective on nematode lifestyle and parasitism.</title>
        <authorList>
            <person name="Dieterich C."/>
            <person name="Clifton S.W."/>
            <person name="Schuster L.N."/>
            <person name="Chinwalla A."/>
            <person name="Delehaunty K."/>
            <person name="Dinkelacker I."/>
            <person name="Fulton L."/>
            <person name="Fulton R."/>
            <person name="Godfrey J."/>
            <person name="Minx P."/>
            <person name="Mitreva M."/>
            <person name="Roeseler W."/>
            <person name="Tian H."/>
            <person name="Witte H."/>
            <person name="Yang S.P."/>
            <person name="Wilson R.K."/>
            <person name="Sommer R.J."/>
        </authorList>
    </citation>
    <scope>NUCLEOTIDE SEQUENCE [LARGE SCALE GENOMIC DNA]</scope>
    <source>
        <strain evidence="2">PS312</strain>
    </source>
</reference>
<evidence type="ECO:0000313" key="1">
    <source>
        <dbReference type="EnsemblMetazoa" id="PPA18509.1"/>
    </source>
</evidence>
<dbReference type="InterPro" id="IPR019428">
    <property type="entry name" value="7TM_GPCR_serpentine_rcpt_Str"/>
</dbReference>
<protein>
    <submittedName>
        <fullName evidence="1">G protein-coupled receptor</fullName>
    </submittedName>
</protein>
<keyword evidence="2" id="KW-1185">Reference proteome</keyword>
<organism evidence="1 2">
    <name type="scientific">Pristionchus pacificus</name>
    <name type="common">Parasitic nematode worm</name>
    <dbReference type="NCBI Taxonomy" id="54126"/>
    <lineage>
        <taxon>Eukaryota</taxon>
        <taxon>Metazoa</taxon>
        <taxon>Ecdysozoa</taxon>
        <taxon>Nematoda</taxon>
        <taxon>Chromadorea</taxon>
        <taxon>Rhabditida</taxon>
        <taxon>Rhabditina</taxon>
        <taxon>Diplogasteromorpha</taxon>
        <taxon>Diplogasteroidea</taxon>
        <taxon>Neodiplogasteridae</taxon>
        <taxon>Pristionchus</taxon>
    </lineage>
</organism>
<dbReference type="Pfam" id="PF10326">
    <property type="entry name" value="7TM_GPCR_Str"/>
    <property type="match status" value="1"/>
</dbReference>
<dbReference type="Proteomes" id="UP000005239">
    <property type="component" value="Unassembled WGS sequence"/>
</dbReference>
<dbReference type="AlphaFoldDB" id="A0A2A6CYH0"/>
<name>A0A2A6CYH0_PRIPA</name>
<dbReference type="PANTHER" id="PTHR22943:SF248">
    <property type="entry name" value="SEVEN TM RECEPTOR"/>
    <property type="match status" value="1"/>
</dbReference>
<sequence length="313" mass="35724">MKEVLYMMRFICAAEGFTGFILNLILFHSLVPIYVSALQGLYLCIAIAFMNFTHIFYDGTLAVPLVGPSVQFIPKFWRDIFYEIAFVVMSFMWTLTPSTCILQNTALSRSDLTQWKRLLISFIPTVFCLILIACTVPMTMPTRELSEIMGRTFKELYGMEQEEFLECYGITIKYAEINNRKSLLTFAIVFCAIPYSISYSIIVTLMIMIRRKLSSQGFALSKRTLQLQRQFFVMQILQSFLPLAILSIPLAIIMYGAFTGAQLGFWSLPLTVFVWLCPVVQAGVQLRYVMQSNSSTPESSRVAVSRTDLSRRS</sequence>
<evidence type="ECO:0000313" key="2">
    <source>
        <dbReference type="Proteomes" id="UP000005239"/>
    </source>
</evidence>
<accession>A0A2A6CYH0</accession>
<dbReference type="PANTHER" id="PTHR22943">
    <property type="entry name" value="7-TRANSMEMBRANE DOMAIN RECEPTOR C.ELEGANS"/>
    <property type="match status" value="1"/>
</dbReference>
<accession>A0A8R1YDR9</accession>
<reference evidence="1" key="2">
    <citation type="submission" date="2022-06" db="UniProtKB">
        <authorList>
            <consortium name="EnsemblMetazoa"/>
        </authorList>
    </citation>
    <scope>IDENTIFICATION</scope>
    <source>
        <strain evidence="1">PS312</strain>
    </source>
</reference>
<proteinExistence type="predicted"/>